<evidence type="ECO:0000259" key="2">
    <source>
        <dbReference type="PROSITE" id="PS50234"/>
    </source>
</evidence>
<dbReference type="Pfam" id="PF07090">
    <property type="entry name" value="GATase1_like"/>
    <property type="match status" value="2"/>
</dbReference>
<dbReference type="Gene3D" id="3.40.50.880">
    <property type="match status" value="2"/>
</dbReference>
<keyword evidence="1" id="KW-0472">Membrane</keyword>
<evidence type="ECO:0000256" key="1">
    <source>
        <dbReference type="SAM" id="Phobius"/>
    </source>
</evidence>
<comment type="caution">
    <text evidence="3">The sequence shown here is derived from an EMBL/GenBank/DDBJ whole genome shotgun (WGS) entry which is preliminary data.</text>
</comment>
<dbReference type="SUPFAM" id="SSF53300">
    <property type="entry name" value="vWA-like"/>
    <property type="match status" value="1"/>
</dbReference>
<dbReference type="PROSITE" id="PS50234">
    <property type="entry name" value="VWFA"/>
    <property type="match status" value="1"/>
</dbReference>
<gene>
    <name evidence="3" type="ORF">GYA55_10215</name>
</gene>
<dbReference type="Proteomes" id="UP000524246">
    <property type="component" value="Unassembled WGS sequence"/>
</dbReference>
<evidence type="ECO:0000313" key="4">
    <source>
        <dbReference type="Proteomes" id="UP000524246"/>
    </source>
</evidence>
<reference evidence="3 4" key="1">
    <citation type="journal article" date="2020" name="Biotechnol. Biofuels">
        <title>New insights from the biogas microbiome by comprehensive genome-resolved metagenomics of nearly 1600 species originating from multiple anaerobic digesters.</title>
        <authorList>
            <person name="Campanaro S."/>
            <person name="Treu L."/>
            <person name="Rodriguez-R L.M."/>
            <person name="Kovalovszki A."/>
            <person name="Ziels R.M."/>
            <person name="Maus I."/>
            <person name="Zhu X."/>
            <person name="Kougias P.G."/>
            <person name="Basile A."/>
            <person name="Luo G."/>
            <person name="Schluter A."/>
            <person name="Konstantinidis K.T."/>
            <person name="Angelidaki I."/>
        </authorList>
    </citation>
    <scope>NUCLEOTIDE SEQUENCE [LARGE SCALE GENOMIC DNA]</scope>
    <source>
        <strain evidence="3">AS27yjCOA_65</strain>
    </source>
</reference>
<dbReference type="PANTHER" id="PTHR37947">
    <property type="entry name" value="BLL2462 PROTEIN"/>
    <property type="match status" value="1"/>
</dbReference>
<sequence length="570" mass="64391">MPVLSDEAYQLKSTFEPESSLFEDLNSYAAVIFNNISKTQIPPDSLSKISSYVRRGGAFVMVGGERSFGLGEYRDSPIEEILPVRLLPPQSKQKRLTIAVELVIDKSKSMVEDQRLEFVKDAAREVIRNLKDDDLVGITAFDTMPFIAVPLGAVGQIKQMAMDRISILFPTGKTNLLPAMAQARQALENAQSGRKHMIILTDGDLPDSGPHYTELVRQMRFSGITVSTVLIGTEFDRTLRQMADVGGGAFYNTRDPQALPKIFLRDIKVRSGEETMKEQQEFEVRKGPGSLESTSLRSFPSLYGFVQTQIKENANLELVIRSSTDSQTYPLLSSWNVDKGKVIAFTSDANGRWSREWIGWPNFRKFWDDLLSSARPSLKEHTESIKFDLRYYLEGASLVLDLTFISPMQGKKLNSELILPDTSKRNLEFQNIAKNRFRSELRDPLPGKYEFTGNIGDKKLTPIAFNLSGELFGEKKERRFNIPLLEELASINGAKTNPEYSEILAKQSEKIEKLDLSTHLILLAFLLLMLEIASRELLQKTQKSKTRRASPLTPRGIRQLLHPFTKNRSI</sequence>
<keyword evidence="1" id="KW-0812">Transmembrane</keyword>
<dbReference type="EMBL" id="JAAZON010000462">
    <property type="protein sequence ID" value="NMC63525.1"/>
    <property type="molecule type" value="Genomic_DNA"/>
</dbReference>
<name>A0A7X9IM04_9DELT</name>
<evidence type="ECO:0000313" key="3">
    <source>
        <dbReference type="EMBL" id="NMC63525.1"/>
    </source>
</evidence>
<dbReference type="Pfam" id="PF00092">
    <property type="entry name" value="VWA"/>
    <property type="match status" value="1"/>
</dbReference>
<dbReference type="SMART" id="SM00327">
    <property type="entry name" value="VWA"/>
    <property type="match status" value="1"/>
</dbReference>
<accession>A0A7X9IM04</accession>
<keyword evidence="1" id="KW-1133">Transmembrane helix</keyword>
<dbReference type="InterPro" id="IPR029062">
    <property type="entry name" value="Class_I_gatase-like"/>
</dbReference>
<dbReference type="CDD" id="cd03143">
    <property type="entry name" value="A4_beta-galactosidase_middle_domain"/>
    <property type="match status" value="1"/>
</dbReference>
<proteinExistence type="predicted"/>
<dbReference type="AlphaFoldDB" id="A0A7X9IM04"/>
<dbReference type="InterPro" id="IPR002035">
    <property type="entry name" value="VWF_A"/>
</dbReference>
<feature type="transmembrane region" description="Helical" evidence="1">
    <location>
        <begin position="516"/>
        <end position="538"/>
    </location>
</feature>
<dbReference type="InterPro" id="IPR010768">
    <property type="entry name" value="GATase1-like"/>
</dbReference>
<protein>
    <submittedName>
        <fullName evidence="3">VWA domain-containing protein</fullName>
    </submittedName>
</protein>
<organism evidence="3 4">
    <name type="scientific">SAR324 cluster bacterium</name>
    <dbReference type="NCBI Taxonomy" id="2024889"/>
    <lineage>
        <taxon>Bacteria</taxon>
        <taxon>Deltaproteobacteria</taxon>
        <taxon>SAR324 cluster</taxon>
    </lineage>
</organism>
<dbReference type="CDD" id="cd00198">
    <property type="entry name" value="vWFA"/>
    <property type="match status" value="1"/>
</dbReference>
<feature type="domain" description="VWFA" evidence="2">
    <location>
        <begin position="99"/>
        <end position="267"/>
    </location>
</feature>
<dbReference type="SUPFAM" id="SSF52317">
    <property type="entry name" value="Class I glutamine amidotransferase-like"/>
    <property type="match status" value="1"/>
</dbReference>
<dbReference type="InterPro" id="IPR036465">
    <property type="entry name" value="vWFA_dom_sf"/>
</dbReference>
<dbReference type="PANTHER" id="PTHR37947:SF2">
    <property type="entry name" value="VON WILLEBRAND FACTOR TYPE A"/>
    <property type="match status" value="1"/>
</dbReference>